<keyword evidence="2" id="KW-1185">Reference proteome</keyword>
<gene>
    <name evidence="1" type="ORF">FE263_05910</name>
</gene>
<proteinExistence type="predicted"/>
<accession>A0A5R9J816</accession>
<dbReference type="EMBL" id="VCDI01000002">
    <property type="protein sequence ID" value="TLU72983.1"/>
    <property type="molecule type" value="Genomic_DNA"/>
</dbReference>
<evidence type="ECO:0000313" key="2">
    <source>
        <dbReference type="Proteomes" id="UP000305654"/>
    </source>
</evidence>
<name>A0A5R9J816_9PROT</name>
<reference evidence="1 2" key="1">
    <citation type="submission" date="2019-05" db="EMBL/GenBank/DDBJ databases">
        <authorList>
            <person name="Pankratov T."/>
            <person name="Grouzdev D."/>
        </authorList>
    </citation>
    <scope>NUCLEOTIDE SEQUENCE [LARGE SCALE GENOMIC DNA]</scope>
    <source>
        <strain evidence="1 2">KEBCLARHB70R</strain>
    </source>
</reference>
<dbReference type="PROSITE" id="PS51257">
    <property type="entry name" value="PROKAR_LIPOPROTEIN"/>
    <property type="match status" value="1"/>
</dbReference>
<dbReference type="Proteomes" id="UP000305654">
    <property type="component" value="Unassembled WGS sequence"/>
</dbReference>
<dbReference type="RefSeq" id="WP_138325057.1">
    <property type="nucleotide sequence ID" value="NZ_VCDI01000002.1"/>
</dbReference>
<dbReference type="AlphaFoldDB" id="A0A5R9J816"/>
<evidence type="ECO:0000313" key="1">
    <source>
        <dbReference type="EMBL" id="TLU72983.1"/>
    </source>
</evidence>
<dbReference type="OrthoDB" id="7276760at2"/>
<protein>
    <submittedName>
        <fullName evidence="1">Uncharacterized protein</fullName>
    </submittedName>
</protein>
<comment type="caution">
    <text evidence="1">The sequence shown here is derived from an EMBL/GenBank/DDBJ whole genome shotgun (WGS) entry which is preliminary data.</text>
</comment>
<organism evidence="1 2">
    <name type="scientific">Lichenicoccus roseus</name>
    <dbReference type="NCBI Taxonomy" id="2683649"/>
    <lineage>
        <taxon>Bacteria</taxon>
        <taxon>Pseudomonadati</taxon>
        <taxon>Pseudomonadota</taxon>
        <taxon>Alphaproteobacteria</taxon>
        <taxon>Acetobacterales</taxon>
        <taxon>Acetobacteraceae</taxon>
        <taxon>Lichenicoccus</taxon>
    </lineage>
</organism>
<sequence length="182" mass="18819">MRVRVVLASLTTAGLLAGCVQKPPPPEAVAPNPFGYLKRSAACSIGPVTGAGGDRSVAIKARSDDGLCDVAIDQPGGGGSYASFVLGTLPAHGKAFIYNFNNKTYVTYTAETAYAGPDRFVVSLVPGGGKPRSALVVDVTDDATGVALPPPPAPAAPPLVEHARSRHRPLHHHHVVRPKTTD</sequence>